<gene>
    <name evidence="2" type="ORF">HU200_055795</name>
</gene>
<dbReference type="InterPro" id="IPR045501">
    <property type="entry name" value="DUF6490"/>
</dbReference>
<feature type="transmembrane region" description="Helical" evidence="1">
    <location>
        <begin position="52"/>
        <end position="72"/>
    </location>
</feature>
<dbReference type="Proteomes" id="UP000636709">
    <property type="component" value="Unassembled WGS sequence"/>
</dbReference>
<accession>A0A835ADY9</accession>
<reference evidence="2" key="1">
    <citation type="submission" date="2020-07" db="EMBL/GenBank/DDBJ databases">
        <title>Genome sequence and genetic diversity analysis of an under-domesticated orphan crop, white fonio (Digitaria exilis).</title>
        <authorList>
            <person name="Bennetzen J.L."/>
            <person name="Chen S."/>
            <person name="Ma X."/>
            <person name="Wang X."/>
            <person name="Yssel A.E.J."/>
            <person name="Chaluvadi S.R."/>
            <person name="Johnson M."/>
            <person name="Gangashetty P."/>
            <person name="Hamidou F."/>
            <person name="Sanogo M.D."/>
            <person name="Zwaenepoel A."/>
            <person name="Wallace J."/>
            <person name="Van De Peer Y."/>
            <person name="Van Deynze A."/>
        </authorList>
    </citation>
    <scope>NUCLEOTIDE SEQUENCE</scope>
    <source>
        <tissue evidence="2">Leaves</tissue>
    </source>
</reference>
<keyword evidence="1" id="KW-0472">Membrane</keyword>
<protein>
    <submittedName>
        <fullName evidence="2">Uncharacterized protein</fullName>
    </submittedName>
</protein>
<evidence type="ECO:0000256" key="1">
    <source>
        <dbReference type="SAM" id="Phobius"/>
    </source>
</evidence>
<sequence>MDDGYKQQSAGPPQRMTKSSRLRALLPYVASLVPAIAHLARAARGERRREDVAFVVAAHGALALLLLCLGRHEAAPTAAARGRIRAWVWALSTALTGLFACRVAPAMTPPLGVLVYDMALLVAAGGFALLFLCDDAGDGAGAASLGIREKSPLPDVSKPFALPPGHQSQAVSVDVAPSHHDDLALDHFQPSDVACGQDDMAGDRFRPSDTLWSWWHKKGALEAISTPVALPPPFFPNP</sequence>
<dbReference type="EMBL" id="JACEFO010002379">
    <property type="protein sequence ID" value="KAF8663193.1"/>
    <property type="molecule type" value="Genomic_DNA"/>
</dbReference>
<feature type="transmembrane region" description="Helical" evidence="1">
    <location>
        <begin position="22"/>
        <end position="40"/>
    </location>
</feature>
<proteinExistence type="predicted"/>
<dbReference type="AlphaFoldDB" id="A0A835ADY9"/>
<organism evidence="2 3">
    <name type="scientific">Digitaria exilis</name>
    <dbReference type="NCBI Taxonomy" id="1010633"/>
    <lineage>
        <taxon>Eukaryota</taxon>
        <taxon>Viridiplantae</taxon>
        <taxon>Streptophyta</taxon>
        <taxon>Embryophyta</taxon>
        <taxon>Tracheophyta</taxon>
        <taxon>Spermatophyta</taxon>
        <taxon>Magnoliopsida</taxon>
        <taxon>Liliopsida</taxon>
        <taxon>Poales</taxon>
        <taxon>Poaceae</taxon>
        <taxon>PACMAD clade</taxon>
        <taxon>Panicoideae</taxon>
        <taxon>Panicodae</taxon>
        <taxon>Paniceae</taxon>
        <taxon>Anthephorinae</taxon>
        <taxon>Digitaria</taxon>
    </lineage>
</organism>
<dbReference type="Pfam" id="PF20100">
    <property type="entry name" value="DUF6490"/>
    <property type="match status" value="1"/>
</dbReference>
<comment type="caution">
    <text evidence="2">The sequence shown here is derived from an EMBL/GenBank/DDBJ whole genome shotgun (WGS) entry which is preliminary data.</text>
</comment>
<keyword evidence="3" id="KW-1185">Reference proteome</keyword>
<evidence type="ECO:0000313" key="2">
    <source>
        <dbReference type="EMBL" id="KAF8663193.1"/>
    </source>
</evidence>
<feature type="transmembrane region" description="Helical" evidence="1">
    <location>
        <begin position="113"/>
        <end position="132"/>
    </location>
</feature>
<dbReference type="PANTHER" id="PTHR46610">
    <property type="entry name" value="OS05G0181300 PROTEIN"/>
    <property type="match status" value="1"/>
</dbReference>
<dbReference type="OrthoDB" id="678260at2759"/>
<dbReference type="PANTHER" id="PTHR46610:SF20">
    <property type="entry name" value="OS05G0181300 PROTEIN"/>
    <property type="match status" value="1"/>
</dbReference>
<name>A0A835ADY9_9POAL</name>
<evidence type="ECO:0000313" key="3">
    <source>
        <dbReference type="Proteomes" id="UP000636709"/>
    </source>
</evidence>
<keyword evidence="1" id="KW-0812">Transmembrane</keyword>
<keyword evidence="1" id="KW-1133">Transmembrane helix</keyword>
<feature type="transmembrane region" description="Helical" evidence="1">
    <location>
        <begin position="84"/>
        <end position="101"/>
    </location>
</feature>